<proteinExistence type="predicted"/>
<evidence type="ECO:0000313" key="1">
    <source>
        <dbReference type="EMBL" id="KAF7345689.1"/>
    </source>
</evidence>
<dbReference type="EMBL" id="JACAZI010000013">
    <property type="protein sequence ID" value="KAF7345689.1"/>
    <property type="molecule type" value="Genomic_DNA"/>
</dbReference>
<keyword evidence="2" id="KW-1185">Reference proteome</keyword>
<protein>
    <submittedName>
        <fullName evidence="1">F-box domain-containing protein</fullName>
    </submittedName>
</protein>
<organism evidence="1 2">
    <name type="scientific">Mycena venus</name>
    <dbReference type="NCBI Taxonomy" id="2733690"/>
    <lineage>
        <taxon>Eukaryota</taxon>
        <taxon>Fungi</taxon>
        <taxon>Dikarya</taxon>
        <taxon>Basidiomycota</taxon>
        <taxon>Agaricomycotina</taxon>
        <taxon>Agaricomycetes</taxon>
        <taxon>Agaricomycetidae</taxon>
        <taxon>Agaricales</taxon>
        <taxon>Marasmiineae</taxon>
        <taxon>Mycenaceae</taxon>
        <taxon>Mycena</taxon>
    </lineage>
</organism>
<gene>
    <name evidence="1" type="ORF">MVEN_01588700</name>
</gene>
<dbReference type="Proteomes" id="UP000620124">
    <property type="component" value="Unassembled WGS sequence"/>
</dbReference>
<reference evidence="1" key="1">
    <citation type="submission" date="2020-05" db="EMBL/GenBank/DDBJ databases">
        <title>Mycena genomes resolve the evolution of fungal bioluminescence.</title>
        <authorList>
            <person name="Tsai I.J."/>
        </authorList>
    </citation>
    <scope>NUCLEOTIDE SEQUENCE</scope>
    <source>
        <strain evidence="1">CCC161011</strain>
    </source>
</reference>
<dbReference type="OrthoDB" id="3055467at2759"/>
<comment type="caution">
    <text evidence="1">The sequence shown here is derived from an EMBL/GenBank/DDBJ whole genome shotgun (WGS) entry which is preliminary data.</text>
</comment>
<dbReference type="AlphaFoldDB" id="A0A8H6XS13"/>
<name>A0A8H6XS13_9AGAR</name>
<evidence type="ECO:0000313" key="2">
    <source>
        <dbReference type="Proteomes" id="UP000620124"/>
    </source>
</evidence>
<sequence>MRLMSEFSDLPFRLPPPPAASPSNACWNFYSAVVTSSQMGGFSSHPLQNFNRLSSVLERTPPELLSEIFLWTLPLTREATRRAKFHATDSPWVLTHVNRRWRAIAISNPSLWSLVTIKYLPSSNPTFSFPLPMVETQIARARKLRIHFHGCETADSLPQIAVFQCLVAHASRWEELCLLLTSQLVLLLAGLRDRVPLLQRLWIEWDQPKSQAGMESIDCFETAPSLVDAGVSNTFRSIPFRVPVQQLTRYQFDGPWEMHRRILLQVAPSLIEARIIISFDNDPWPNPDGSGIIDLTSLRRLCVTHPDILNYIRTPRLEEIAVHFAKEEEKALPTYFVTILSRSRCPLRKLCLVGEPAAHPTADILRNIPSIVELSIIISPRAADTAVDAFISHFAVVTGSDSTIPVVAPHLRSILFGCRGKKHINYTLYLAMVKARRKAVGCALERTALLFKHSQPKLNPSILNELDILRREGLQLVITEGSEASHAMKVWTLHPRWIN</sequence>
<accession>A0A8H6XS13</accession>